<feature type="domain" description="Prospore membrane adapter protein SPO71 PH" evidence="3">
    <location>
        <begin position="317"/>
        <end position="461"/>
    </location>
</feature>
<dbReference type="InterPro" id="IPR057379">
    <property type="entry name" value="PH_SPO71"/>
</dbReference>
<evidence type="ECO:0000313" key="4">
    <source>
        <dbReference type="EMBL" id="KZT73767.1"/>
    </source>
</evidence>
<keyword evidence="5" id="KW-1185">Reference proteome</keyword>
<name>A0A165TPX5_9APHY</name>
<feature type="region of interest" description="Disordered" evidence="1">
    <location>
        <begin position="201"/>
        <end position="286"/>
    </location>
</feature>
<dbReference type="STRING" id="1314783.A0A165TPX5"/>
<reference evidence="4 5" key="1">
    <citation type="journal article" date="2016" name="Mol. Biol. Evol.">
        <title>Comparative Genomics of Early-Diverging Mushroom-Forming Fungi Provides Insights into the Origins of Lignocellulose Decay Capabilities.</title>
        <authorList>
            <person name="Nagy L.G."/>
            <person name="Riley R."/>
            <person name="Tritt A."/>
            <person name="Adam C."/>
            <person name="Daum C."/>
            <person name="Floudas D."/>
            <person name="Sun H."/>
            <person name="Yadav J.S."/>
            <person name="Pangilinan J."/>
            <person name="Larsson K.H."/>
            <person name="Matsuura K."/>
            <person name="Barry K."/>
            <person name="Labutti K."/>
            <person name="Kuo R."/>
            <person name="Ohm R.A."/>
            <person name="Bhattacharya S.S."/>
            <person name="Shirouzu T."/>
            <person name="Yoshinaga Y."/>
            <person name="Martin F.M."/>
            <person name="Grigoriev I.V."/>
            <person name="Hibbett D.S."/>
        </authorList>
    </citation>
    <scope>NUCLEOTIDE SEQUENCE [LARGE SCALE GENOMIC DNA]</scope>
    <source>
        <strain evidence="4 5">L-15889</strain>
    </source>
</reference>
<gene>
    <name evidence="4" type="ORF">DAEQUDRAFT_761746</name>
</gene>
<dbReference type="GO" id="GO:1902657">
    <property type="term" value="P:protein localization to prospore membrane"/>
    <property type="evidence" value="ECO:0007669"/>
    <property type="project" value="InterPro"/>
</dbReference>
<feature type="domain" description="Mug56/Spo71 PH" evidence="2">
    <location>
        <begin position="849"/>
        <end position="996"/>
    </location>
</feature>
<evidence type="ECO:0000259" key="3">
    <source>
        <dbReference type="Pfam" id="PF23207"/>
    </source>
</evidence>
<dbReference type="InterPro" id="IPR040345">
    <property type="entry name" value="Mug56/Spo71"/>
</dbReference>
<dbReference type="PANTHER" id="PTHR28076:SF1">
    <property type="entry name" value="PROSPORE MEMBRANE ADAPTER PROTEIN SPO71"/>
    <property type="match status" value="1"/>
</dbReference>
<feature type="compositionally biased region" description="Basic and acidic residues" evidence="1">
    <location>
        <begin position="263"/>
        <end position="278"/>
    </location>
</feature>
<organism evidence="4 5">
    <name type="scientific">Daedalea quercina L-15889</name>
    <dbReference type="NCBI Taxonomy" id="1314783"/>
    <lineage>
        <taxon>Eukaryota</taxon>
        <taxon>Fungi</taxon>
        <taxon>Dikarya</taxon>
        <taxon>Basidiomycota</taxon>
        <taxon>Agaricomycotina</taxon>
        <taxon>Agaricomycetes</taxon>
        <taxon>Polyporales</taxon>
        <taxon>Fomitopsis</taxon>
    </lineage>
</organism>
<protein>
    <submittedName>
        <fullName evidence="4">Uncharacterized protein</fullName>
    </submittedName>
</protein>
<dbReference type="InterPro" id="IPR039486">
    <property type="entry name" value="Mug56/Spo71_PH"/>
</dbReference>
<evidence type="ECO:0000259" key="2">
    <source>
        <dbReference type="Pfam" id="PF15404"/>
    </source>
</evidence>
<accession>A0A165TPX5</accession>
<dbReference type="Pfam" id="PF23207">
    <property type="entry name" value="PH_SPO71"/>
    <property type="match status" value="1"/>
</dbReference>
<feature type="compositionally biased region" description="Polar residues" evidence="1">
    <location>
        <begin position="233"/>
        <end position="254"/>
    </location>
</feature>
<dbReference type="PANTHER" id="PTHR28076">
    <property type="entry name" value="SPORULATION-SPECIFIC PROTEIN 71"/>
    <property type="match status" value="1"/>
</dbReference>
<dbReference type="Proteomes" id="UP000076727">
    <property type="component" value="Unassembled WGS sequence"/>
</dbReference>
<sequence length="1020" mass="114918">MVHLHFAPSTSSEGDLGAHDAHRIRRRYIGPLPKQTVLNPTGKKRKTRSDTRFADLEDGDGLKDAIRALALDFFLRHGGAPEQWGEEQAQSVREEMYRRWRQSEWGRSLRQRKDASADRYWVGTSFDVGVFLGVDILDKTSRIGVASSTSVVPGSASKHVPASTGVETFVTAPSQFIATRQETSGTAATQASRQELDRVVTRPALSVEDETGSAADSSTALLSPTPAGPSRLISAQSELPLPSSETPLSDSRIPNGTLGNGVMDDKGKDKQMHVHYSESEPAPPLEVLTRTGEAVENTSAGAAQQTDLSAQVSWGDVIMRDRMLVRFSHSEGESLPSNFGEWHNRTTGHLYNEDWAEYIVIWRKDRLELYKGHTMPGKDWVLGHLKLVFVVPLDASNTRLSLYSFVDLTFCIVCAPAPLKHRSKRRWLYGSRKGLNIFVFKVRSRSRATDWLWHLWRHLGNALPDFLEVQSPALETRIKIDMPGSEGKDVAGAYAVFSPQNILQLCQEHLMKTTEYQGLLGARLAAGAELALAWRSGTNLDWVWQLEDVRGHPRKWAVLAGLTLNQRGKPAHLEVCLKEHLPTRLHLRDGTRLDEPPAVEGYLERIRPNSQLRQSLYLTTHDGYLFTLQPVHAHHPPPPGVVPSETDPEALWQDEVRRGAQQVLRATGMMDLRSIVAVRRAFQLVPSRTDEVPERDGGMPEWDETVEFWHAVERTDGDDEDLGGEAGLAKCSMQERPRLRMRRSFEFLLTTGNVVRFEAYSCQTALEWIVRLRPLISFWRKWHHASARQEMELAHLSTGRARITPLTHVFEDLDEGPEPTPDPDAPIPELSSLFNWSVLEGCRPIVKCGKLFARKGFKGQYQHVQLVLVQGNLVQFRMTGRKSLHHRRDRLINLLDASVVSGYLAAQYLPEGEYDPDAPRIARRYQDGLETDDGDEDTLFMLWHRTVKSGADEIEHIRQAAGEAAPSLKMKRKLAVFRTRSKLERDAWVWAINAEIEKVVRATTEREERIREAGNVPVVH</sequence>
<evidence type="ECO:0000313" key="5">
    <source>
        <dbReference type="Proteomes" id="UP000076727"/>
    </source>
</evidence>
<evidence type="ECO:0000256" key="1">
    <source>
        <dbReference type="SAM" id="MobiDB-lite"/>
    </source>
</evidence>
<dbReference type="AlphaFoldDB" id="A0A165TPX5"/>
<proteinExistence type="predicted"/>
<dbReference type="EMBL" id="KV429035">
    <property type="protein sequence ID" value="KZT73767.1"/>
    <property type="molecule type" value="Genomic_DNA"/>
</dbReference>
<dbReference type="OrthoDB" id="5579281at2759"/>
<dbReference type="Pfam" id="PF15404">
    <property type="entry name" value="PH_4"/>
    <property type="match status" value="1"/>
</dbReference>